<evidence type="ECO:0000313" key="3">
    <source>
        <dbReference type="Proteomes" id="UP000629025"/>
    </source>
</evidence>
<protein>
    <submittedName>
        <fullName evidence="2">Uncharacterized protein</fullName>
    </submittedName>
</protein>
<keyword evidence="3" id="KW-1185">Reference proteome</keyword>
<gene>
    <name evidence="2" type="ORF">GCM10011352_10930</name>
</gene>
<evidence type="ECO:0000313" key="2">
    <source>
        <dbReference type="EMBL" id="GGB86864.1"/>
    </source>
</evidence>
<organism evidence="2 3">
    <name type="scientific">Marinobacterium zhoushanense</name>
    <dbReference type="NCBI Taxonomy" id="1679163"/>
    <lineage>
        <taxon>Bacteria</taxon>
        <taxon>Pseudomonadati</taxon>
        <taxon>Pseudomonadota</taxon>
        <taxon>Gammaproteobacteria</taxon>
        <taxon>Oceanospirillales</taxon>
        <taxon>Oceanospirillaceae</taxon>
        <taxon>Marinobacterium</taxon>
    </lineage>
</organism>
<comment type="caution">
    <text evidence="2">The sequence shown here is derived from an EMBL/GenBank/DDBJ whole genome shotgun (WGS) entry which is preliminary data.</text>
</comment>
<feature type="region of interest" description="Disordered" evidence="1">
    <location>
        <begin position="61"/>
        <end position="84"/>
    </location>
</feature>
<accession>A0ABQ1K3E3</accession>
<sequence>MVELGPPVPLPEVTVVAPSAPLPIHEIVVEPVKVKPLTGEDLVFAQIERDAKLPTELDLLPEEAPGPELTPPPPFGTHRDVIEL</sequence>
<evidence type="ECO:0000256" key="1">
    <source>
        <dbReference type="SAM" id="MobiDB-lite"/>
    </source>
</evidence>
<reference evidence="3" key="1">
    <citation type="journal article" date="2019" name="Int. J. Syst. Evol. Microbiol.">
        <title>The Global Catalogue of Microorganisms (GCM) 10K type strain sequencing project: providing services to taxonomists for standard genome sequencing and annotation.</title>
        <authorList>
            <consortium name="The Broad Institute Genomics Platform"/>
            <consortium name="The Broad Institute Genome Sequencing Center for Infectious Disease"/>
            <person name="Wu L."/>
            <person name="Ma J."/>
        </authorList>
    </citation>
    <scope>NUCLEOTIDE SEQUENCE [LARGE SCALE GENOMIC DNA]</scope>
    <source>
        <strain evidence="3">CGMCC 1.15341</strain>
    </source>
</reference>
<proteinExistence type="predicted"/>
<dbReference type="Proteomes" id="UP000629025">
    <property type="component" value="Unassembled WGS sequence"/>
</dbReference>
<dbReference type="EMBL" id="BMIJ01000002">
    <property type="protein sequence ID" value="GGB86864.1"/>
    <property type="molecule type" value="Genomic_DNA"/>
</dbReference>
<name>A0ABQ1K3E3_9GAMM</name>